<accession>A0A1H1C2C9</accession>
<dbReference type="EMBL" id="FNKH01000002">
    <property type="protein sequence ID" value="SDQ58314.1"/>
    <property type="molecule type" value="Genomic_DNA"/>
</dbReference>
<protein>
    <submittedName>
        <fullName evidence="1">Uncharacterized protein</fullName>
    </submittedName>
</protein>
<reference evidence="1 2" key="1">
    <citation type="submission" date="2016-10" db="EMBL/GenBank/DDBJ databases">
        <authorList>
            <person name="de Groot N.N."/>
        </authorList>
    </citation>
    <scope>NUCLEOTIDE SEQUENCE [LARGE SCALE GENOMIC DNA]</scope>
    <source>
        <strain evidence="1 2">DSM 20117</strain>
    </source>
</reference>
<dbReference type="RefSeq" id="WP_074700043.1">
    <property type="nucleotide sequence ID" value="NZ_CP018863.1"/>
</dbReference>
<organism evidence="1 2">
    <name type="scientific">Crystallibacter crystallopoietes</name>
    <dbReference type="NCBI Taxonomy" id="37928"/>
    <lineage>
        <taxon>Bacteria</taxon>
        <taxon>Bacillati</taxon>
        <taxon>Actinomycetota</taxon>
        <taxon>Actinomycetes</taxon>
        <taxon>Micrococcales</taxon>
        <taxon>Micrococcaceae</taxon>
        <taxon>Crystallibacter</taxon>
    </lineage>
</organism>
<evidence type="ECO:0000313" key="2">
    <source>
        <dbReference type="Proteomes" id="UP000181917"/>
    </source>
</evidence>
<dbReference type="Proteomes" id="UP000181917">
    <property type="component" value="Unassembled WGS sequence"/>
</dbReference>
<dbReference type="KEGG" id="acry:AC20117_08860"/>
<name>A0A1H1C2C9_9MICC</name>
<evidence type="ECO:0000313" key="1">
    <source>
        <dbReference type="EMBL" id="SDQ58314.1"/>
    </source>
</evidence>
<dbReference type="STRING" id="37928.SAMN04489742_1700"/>
<proteinExistence type="predicted"/>
<keyword evidence="2" id="KW-1185">Reference proteome</keyword>
<gene>
    <name evidence="1" type="ORF">SAMN04489742_1700</name>
</gene>
<sequence length="139" mass="15119">MCGACPGGTVVSRLTAYANLNGLTAEVTDLLQRAAGKRIILSRFGGQWLLRKRTGQQIIARKLEEVAERVVETGDVNWEQLQAAEITTKPATTGLLLISPYDAELKQILETPAKRAAKTLDARQFAVALLVHVHNARTA</sequence>
<dbReference type="OrthoDB" id="20837at2"/>
<dbReference type="AlphaFoldDB" id="A0A1H1C2C9"/>